<dbReference type="EMBL" id="LNYS01000025">
    <property type="protein sequence ID" value="KTD45198.1"/>
    <property type="molecule type" value="Genomic_DNA"/>
</dbReference>
<dbReference type="AlphaFoldDB" id="A0A0W0XL31"/>
<dbReference type="InterPro" id="IPR046341">
    <property type="entry name" value="SET_dom_sf"/>
</dbReference>
<dbReference type="OrthoDB" id="5652580at2"/>
<dbReference type="RefSeq" id="WP_058508735.1">
    <property type="nucleotide sequence ID" value="NZ_CAAAIK010000004.1"/>
</dbReference>
<evidence type="ECO:0008006" key="3">
    <source>
        <dbReference type="Google" id="ProtNLM"/>
    </source>
</evidence>
<reference evidence="1 2" key="1">
    <citation type="submission" date="2015-11" db="EMBL/GenBank/DDBJ databases">
        <title>Genomic analysis of 38 Legionella species identifies large and diverse effector repertoires.</title>
        <authorList>
            <person name="Burstein D."/>
            <person name="Amaro F."/>
            <person name="Zusman T."/>
            <person name="Lifshitz Z."/>
            <person name="Cohen O."/>
            <person name="Gilbert J.A."/>
            <person name="Pupko T."/>
            <person name="Shuman H.A."/>
            <person name="Segal G."/>
        </authorList>
    </citation>
    <scope>NUCLEOTIDE SEQUENCE [LARGE SCALE GENOMIC DNA]</scope>
    <source>
        <strain evidence="1 2">CDC#1442-AUS-E</strain>
    </source>
</reference>
<dbReference type="PATRIC" id="fig|45073.5.peg.2837"/>
<proteinExistence type="predicted"/>
<evidence type="ECO:0000313" key="1">
    <source>
        <dbReference type="EMBL" id="KTD45198.1"/>
    </source>
</evidence>
<gene>
    <name evidence="1" type="ORF">Lqui_2669</name>
</gene>
<dbReference type="Gene3D" id="2.170.270.10">
    <property type="entry name" value="SET domain"/>
    <property type="match status" value="1"/>
</dbReference>
<sequence length="477" mass="54316">MYKKFESNLSQILSEEPQKINITNKLPNQPDCEIRQVNSDVLAKEIGMKAWTDSLVFTKDTQVLAHPEIENAVPRYDDAAMSKLMSTINSNSKKLCLSPMGATGLGVFALEVIESGEPVIIYAGSMKPIAPGNNVPASKNEYGLDFDDFEGKSYAMIQAKNYGNLSRFMQHAPRKTTPSHADHGCISLDDYHFFDIDRNTIAVANLELQMLNHRGQLIYYFIAKERILPGHIVVWDYNIHYWRTKEAPPELFTKHGEIIDRKSYRPRAFSVRISFDNGDKPIDLFTKASSMYFDSENLQALKIQTPYGHRGYVSAAEIKAKFDNSPLLFIWRKSYNSWIEESRPFSQDFCLIPQDSTQPFFKPSRSSKKEILEALKQLAKEYGIPKTAQYDARQNNSVAMIMMDNDNYKTELAALKAGLNDAGIKKAAAGYATFGKERKFCLYIYEPSTLLFNKLTHKLQDEQANTLQQKFHDLSIK</sequence>
<accession>A0A0W0XL31</accession>
<keyword evidence="2" id="KW-1185">Reference proteome</keyword>
<protein>
    <recommendedName>
        <fullName evidence="3">SET domain-containing protein</fullName>
    </recommendedName>
</protein>
<dbReference type="Proteomes" id="UP000054618">
    <property type="component" value="Unassembled WGS sequence"/>
</dbReference>
<evidence type="ECO:0000313" key="2">
    <source>
        <dbReference type="Proteomes" id="UP000054618"/>
    </source>
</evidence>
<organism evidence="1 2">
    <name type="scientific">Legionella quinlivanii</name>
    <dbReference type="NCBI Taxonomy" id="45073"/>
    <lineage>
        <taxon>Bacteria</taxon>
        <taxon>Pseudomonadati</taxon>
        <taxon>Pseudomonadota</taxon>
        <taxon>Gammaproteobacteria</taxon>
        <taxon>Legionellales</taxon>
        <taxon>Legionellaceae</taxon>
        <taxon>Legionella</taxon>
    </lineage>
</organism>
<comment type="caution">
    <text evidence="1">The sequence shown here is derived from an EMBL/GenBank/DDBJ whole genome shotgun (WGS) entry which is preliminary data.</text>
</comment>
<dbReference type="SUPFAM" id="SSF82199">
    <property type="entry name" value="SET domain"/>
    <property type="match status" value="1"/>
</dbReference>
<name>A0A0W0XL31_9GAMM</name>